<dbReference type="GO" id="GO:0008641">
    <property type="term" value="F:ubiquitin-like modifier activating enzyme activity"/>
    <property type="evidence" value="ECO:0007669"/>
    <property type="project" value="InterPro"/>
</dbReference>
<sequence>MAAMFGGIVGQEVLIPLYQPLDPNDLKPVNSRYDAQISVFGSKLQKKLEESKVFMNLALTGVSCNSQGERVILADSFFSGIGTLARLSLQLPPRR</sequence>
<protein>
    <submittedName>
        <fullName evidence="1">Uncharacterized protein</fullName>
    </submittedName>
</protein>
<evidence type="ECO:0000313" key="2">
    <source>
        <dbReference type="Proteomes" id="UP001177140"/>
    </source>
</evidence>
<comment type="caution">
    <text evidence="1">The sequence shown here is derived from an EMBL/GenBank/DDBJ whole genome shotgun (WGS) entry which is preliminary data.</text>
</comment>
<organism evidence="1 2">
    <name type="scientific">Papaver nudicaule</name>
    <name type="common">Iceland poppy</name>
    <dbReference type="NCBI Taxonomy" id="74823"/>
    <lineage>
        <taxon>Eukaryota</taxon>
        <taxon>Viridiplantae</taxon>
        <taxon>Streptophyta</taxon>
        <taxon>Embryophyta</taxon>
        <taxon>Tracheophyta</taxon>
        <taxon>Spermatophyta</taxon>
        <taxon>Magnoliopsida</taxon>
        <taxon>Ranunculales</taxon>
        <taxon>Papaveraceae</taxon>
        <taxon>Papaveroideae</taxon>
        <taxon>Papaver</taxon>
    </lineage>
</organism>
<keyword evidence="2" id="KW-1185">Reference proteome</keyword>
<dbReference type="Proteomes" id="UP001177140">
    <property type="component" value="Unassembled WGS sequence"/>
</dbReference>
<reference evidence="1" key="1">
    <citation type="submission" date="2022-03" db="EMBL/GenBank/DDBJ databases">
        <title>A functionally conserved STORR gene fusion in Papaver species that diverged 16.8 million years ago.</title>
        <authorList>
            <person name="Catania T."/>
        </authorList>
    </citation>
    <scope>NUCLEOTIDE SEQUENCE</scope>
    <source>
        <strain evidence="1">S-191538</strain>
    </source>
</reference>
<gene>
    <name evidence="1" type="ORF">MKW94_006139</name>
</gene>
<dbReference type="EMBL" id="JAJJMA010080275">
    <property type="protein sequence ID" value="MCL7028506.1"/>
    <property type="molecule type" value="Genomic_DNA"/>
</dbReference>
<dbReference type="Gene3D" id="3.40.50.12550">
    <property type="entry name" value="Ubiquitin-activating enzyme E1, inactive adenylation domain, subdomain 2"/>
    <property type="match status" value="1"/>
</dbReference>
<evidence type="ECO:0000313" key="1">
    <source>
        <dbReference type="EMBL" id="MCL7028506.1"/>
    </source>
</evidence>
<name>A0AA41V2M0_PAPNU</name>
<accession>A0AA41V2M0</accession>
<dbReference type="AlphaFoldDB" id="A0AA41V2M0"/>
<proteinExistence type="predicted"/>
<dbReference type="InterPro" id="IPR035985">
    <property type="entry name" value="Ubiquitin-activating_enz"/>
</dbReference>
<dbReference type="SUPFAM" id="SSF69572">
    <property type="entry name" value="Activating enzymes of the ubiquitin-like proteins"/>
    <property type="match status" value="1"/>
</dbReference>